<dbReference type="InterPro" id="IPR041143">
    <property type="entry name" value="YgxA_HTH"/>
</dbReference>
<dbReference type="Pfam" id="PF22339">
    <property type="entry name" value="YgxA-like_sub_bind"/>
    <property type="match status" value="1"/>
</dbReference>
<gene>
    <name evidence="4" type="ORF">ET464_10875</name>
</gene>
<dbReference type="Pfam" id="PF18576">
    <property type="entry name" value="HTH_52"/>
    <property type="match status" value="1"/>
</dbReference>
<feature type="domain" description="YgxA-like helix-turn-helix" evidence="2">
    <location>
        <begin position="227"/>
        <end position="272"/>
    </location>
</feature>
<evidence type="ECO:0000259" key="3">
    <source>
        <dbReference type="Pfam" id="PF22339"/>
    </source>
</evidence>
<dbReference type="Pfam" id="PF14540">
    <property type="entry name" value="NTF-like"/>
    <property type="match status" value="1"/>
</dbReference>
<keyword evidence="5" id="KW-1185">Reference proteome</keyword>
<protein>
    <recommendedName>
        <fullName evidence="6">Nucleotidyltransferase-like domain-containing protein</fullName>
    </recommendedName>
</protein>
<dbReference type="Proteomes" id="UP000293568">
    <property type="component" value="Chromosome"/>
</dbReference>
<dbReference type="OrthoDB" id="2350973at2"/>
<accession>A0A4V0YF84</accession>
<evidence type="ECO:0000313" key="5">
    <source>
        <dbReference type="Proteomes" id="UP000293568"/>
    </source>
</evidence>
<dbReference type="KEGG" id="pprt:ET464_10875"/>
<evidence type="ECO:0000313" key="4">
    <source>
        <dbReference type="EMBL" id="QAY66821.1"/>
    </source>
</evidence>
<evidence type="ECO:0000259" key="2">
    <source>
        <dbReference type="Pfam" id="PF18576"/>
    </source>
</evidence>
<dbReference type="InterPro" id="IPR043519">
    <property type="entry name" value="NT_sf"/>
</dbReference>
<dbReference type="Gene3D" id="1.20.120.330">
    <property type="entry name" value="Nucleotidyltransferases domain 2"/>
    <property type="match status" value="1"/>
</dbReference>
<evidence type="ECO:0008006" key="6">
    <source>
        <dbReference type="Google" id="ProtNLM"/>
    </source>
</evidence>
<feature type="domain" description="YgxA-like substrate binding" evidence="3">
    <location>
        <begin position="125"/>
        <end position="219"/>
    </location>
</feature>
<name>A0A4V0YF84_9BACL</name>
<dbReference type="InterPro" id="IPR029348">
    <property type="entry name" value="NTF-like"/>
</dbReference>
<dbReference type="InterPro" id="IPR054515">
    <property type="entry name" value="YgxA-like_substrate-bd"/>
</dbReference>
<dbReference type="AlphaFoldDB" id="A0A4V0YF84"/>
<organism evidence="4 5">
    <name type="scientific">Paenibacillus protaetiae</name>
    <dbReference type="NCBI Taxonomy" id="2509456"/>
    <lineage>
        <taxon>Bacteria</taxon>
        <taxon>Bacillati</taxon>
        <taxon>Bacillota</taxon>
        <taxon>Bacilli</taxon>
        <taxon>Bacillales</taxon>
        <taxon>Paenibacillaceae</taxon>
        <taxon>Paenibacillus</taxon>
    </lineage>
</organism>
<feature type="domain" description="Nucleotidyltransferase-like" evidence="1">
    <location>
        <begin position="8"/>
        <end position="111"/>
    </location>
</feature>
<dbReference type="Gene3D" id="3.30.460.10">
    <property type="entry name" value="Beta Polymerase, domain 2"/>
    <property type="match status" value="1"/>
</dbReference>
<proteinExistence type="predicted"/>
<evidence type="ECO:0000259" key="1">
    <source>
        <dbReference type="Pfam" id="PF14540"/>
    </source>
</evidence>
<sequence>MEQTRDYLISRFKAYPVCIGLVFWEHPKSQSTTAINGFDSILLVIKEDNDSALATELVMINGKRILIRSVVWASIQHQLLTGENRDFIQWLVQGEIWLDAEGFIHNAQKQLTINADCLKERRLLSRFSGFLSEYLLAKHHLGEHHILDAHAHVVHALHHWAHLILIEEGLTADDALWVQLRRVHPGIYKLYEELTASPESLQLRVELVMLACEFSVMNKMKSCCALLLDILASKNEPWSLQELYAHEALLHIDADLPLILQKLVKRSFIKEVCIINPSLDAEALELCYQSANIM</sequence>
<dbReference type="RefSeq" id="WP_129440787.1">
    <property type="nucleotide sequence ID" value="NZ_CP035492.1"/>
</dbReference>
<dbReference type="EMBL" id="CP035492">
    <property type="protein sequence ID" value="QAY66821.1"/>
    <property type="molecule type" value="Genomic_DNA"/>
</dbReference>
<reference evidence="4 5" key="1">
    <citation type="submission" date="2019-01" db="EMBL/GenBank/DDBJ databases">
        <title>Genome sequencing of strain FW100M-2.</title>
        <authorList>
            <person name="Heo J."/>
            <person name="Kim S.-J."/>
            <person name="Kim J.-S."/>
            <person name="Hong S.-B."/>
            <person name="Kwon S.-W."/>
        </authorList>
    </citation>
    <scope>NUCLEOTIDE SEQUENCE [LARGE SCALE GENOMIC DNA]</scope>
    <source>
        <strain evidence="4 5">FW100M-2</strain>
    </source>
</reference>